<dbReference type="InterPro" id="IPR035965">
    <property type="entry name" value="PAS-like_dom_sf"/>
</dbReference>
<dbReference type="Pfam" id="PF00072">
    <property type="entry name" value="Response_reg"/>
    <property type="match status" value="1"/>
</dbReference>
<dbReference type="CDD" id="cd01949">
    <property type="entry name" value="GGDEF"/>
    <property type="match status" value="1"/>
</dbReference>
<dbReference type="PROSITE" id="PS50110">
    <property type="entry name" value="RESPONSE_REGULATORY"/>
    <property type="match status" value="1"/>
</dbReference>
<dbReference type="CDD" id="cd01948">
    <property type="entry name" value="EAL"/>
    <property type="match status" value="1"/>
</dbReference>
<dbReference type="InterPro" id="IPR043128">
    <property type="entry name" value="Rev_trsase/Diguanyl_cyclase"/>
</dbReference>
<dbReference type="RefSeq" id="WP_328983743.1">
    <property type="nucleotide sequence ID" value="NZ_CP121472.1"/>
</dbReference>
<dbReference type="InterPro" id="IPR035919">
    <property type="entry name" value="EAL_sf"/>
</dbReference>
<dbReference type="EC" id="3.1.4.52" evidence="6"/>
<dbReference type="Pfam" id="PF00563">
    <property type="entry name" value="EAL"/>
    <property type="match status" value="1"/>
</dbReference>
<feature type="domain" description="Response regulatory" evidence="3">
    <location>
        <begin position="18"/>
        <end position="134"/>
    </location>
</feature>
<gene>
    <name evidence="6" type="primary">gmr_9</name>
    <name evidence="6" type="ORF">Thiowin_02986</name>
</gene>
<dbReference type="InterPro" id="IPR052155">
    <property type="entry name" value="Biofilm_reg_signaling"/>
</dbReference>
<feature type="modified residue" description="4-aspartylphosphate" evidence="1">
    <location>
        <position position="67"/>
    </location>
</feature>
<name>A0ABZ0SB97_9GAMM</name>
<evidence type="ECO:0000259" key="5">
    <source>
        <dbReference type="PROSITE" id="PS50887"/>
    </source>
</evidence>
<dbReference type="Gene3D" id="3.30.70.270">
    <property type="match status" value="1"/>
</dbReference>
<dbReference type="SUPFAM" id="SSF52172">
    <property type="entry name" value="CheY-like"/>
    <property type="match status" value="1"/>
</dbReference>
<dbReference type="SUPFAM" id="SSF55785">
    <property type="entry name" value="PYP-like sensor domain (PAS domain)"/>
    <property type="match status" value="1"/>
</dbReference>
<dbReference type="InterPro" id="IPR029787">
    <property type="entry name" value="Nucleotide_cyclase"/>
</dbReference>
<dbReference type="InterPro" id="IPR001789">
    <property type="entry name" value="Sig_transdc_resp-reg_receiver"/>
</dbReference>
<dbReference type="InterPro" id="IPR001633">
    <property type="entry name" value="EAL_dom"/>
</dbReference>
<evidence type="ECO:0000259" key="3">
    <source>
        <dbReference type="PROSITE" id="PS50110"/>
    </source>
</evidence>
<organism evidence="6 7">
    <name type="scientific">Thiorhodovibrio winogradskyi</name>
    <dbReference type="NCBI Taxonomy" id="77007"/>
    <lineage>
        <taxon>Bacteria</taxon>
        <taxon>Pseudomonadati</taxon>
        <taxon>Pseudomonadota</taxon>
        <taxon>Gammaproteobacteria</taxon>
        <taxon>Chromatiales</taxon>
        <taxon>Chromatiaceae</taxon>
        <taxon>Thiorhodovibrio</taxon>
    </lineage>
</organism>
<dbReference type="Gene3D" id="3.30.450.20">
    <property type="entry name" value="PAS domain"/>
    <property type="match status" value="1"/>
</dbReference>
<dbReference type="SMART" id="SM00052">
    <property type="entry name" value="EAL"/>
    <property type="match status" value="1"/>
</dbReference>
<dbReference type="PANTHER" id="PTHR44757:SF2">
    <property type="entry name" value="BIOFILM ARCHITECTURE MAINTENANCE PROTEIN MBAA"/>
    <property type="match status" value="1"/>
</dbReference>
<evidence type="ECO:0000256" key="1">
    <source>
        <dbReference type="PROSITE-ProRule" id="PRU00169"/>
    </source>
</evidence>
<dbReference type="Proteomes" id="UP001432180">
    <property type="component" value="Chromosome"/>
</dbReference>
<dbReference type="NCBIfam" id="TIGR00254">
    <property type="entry name" value="GGDEF"/>
    <property type="match status" value="1"/>
</dbReference>
<feature type="region of interest" description="Disordered" evidence="2">
    <location>
        <begin position="737"/>
        <end position="767"/>
    </location>
</feature>
<dbReference type="EMBL" id="CP121472">
    <property type="protein sequence ID" value="WPL17943.1"/>
    <property type="molecule type" value="Genomic_DNA"/>
</dbReference>
<evidence type="ECO:0000313" key="6">
    <source>
        <dbReference type="EMBL" id="WPL17943.1"/>
    </source>
</evidence>
<feature type="domain" description="EAL" evidence="4">
    <location>
        <begin position="447"/>
        <end position="700"/>
    </location>
</feature>
<dbReference type="InterPro" id="IPR000160">
    <property type="entry name" value="GGDEF_dom"/>
</dbReference>
<feature type="domain" description="GGDEF" evidence="5">
    <location>
        <begin position="305"/>
        <end position="436"/>
    </location>
</feature>
<dbReference type="GO" id="GO:0071111">
    <property type="term" value="F:cyclic-guanylate-specific phosphodiesterase activity"/>
    <property type="evidence" value="ECO:0007669"/>
    <property type="project" value="UniProtKB-EC"/>
</dbReference>
<evidence type="ECO:0000256" key="2">
    <source>
        <dbReference type="SAM" id="MobiDB-lite"/>
    </source>
</evidence>
<keyword evidence="6" id="KW-0378">Hydrolase</keyword>
<keyword evidence="7" id="KW-1185">Reference proteome</keyword>
<feature type="compositionally biased region" description="Pro residues" evidence="2">
    <location>
        <begin position="757"/>
        <end position="767"/>
    </location>
</feature>
<dbReference type="SUPFAM" id="SSF141868">
    <property type="entry name" value="EAL domain-like"/>
    <property type="match status" value="1"/>
</dbReference>
<dbReference type="Pfam" id="PF00990">
    <property type="entry name" value="GGDEF"/>
    <property type="match status" value="1"/>
</dbReference>
<dbReference type="InterPro" id="IPR011006">
    <property type="entry name" value="CheY-like_superfamily"/>
</dbReference>
<accession>A0ABZ0SB97</accession>
<dbReference type="SUPFAM" id="SSF55073">
    <property type="entry name" value="Nucleotide cyclase"/>
    <property type="match status" value="1"/>
</dbReference>
<dbReference type="Gene3D" id="3.40.50.2300">
    <property type="match status" value="1"/>
</dbReference>
<evidence type="ECO:0000313" key="7">
    <source>
        <dbReference type="Proteomes" id="UP001432180"/>
    </source>
</evidence>
<proteinExistence type="predicted"/>
<dbReference type="Gene3D" id="3.20.20.450">
    <property type="entry name" value="EAL domain"/>
    <property type="match status" value="1"/>
</dbReference>
<sequence>MNKPLAPPHALKPEPDQEILIIDDDRATRMLLRGALQRQGYRVREAADGEQGLAAFAQERPALVLLDVMMPVLDGFATCARMHDRDPEGCTPIIMLTAADDLDAIDQAFTAGATDFIVKPINWSLLNQRLRYALRGAALNRELRQSQLRQNSARRLAKLLFWEWHLDDDSLHWNDDLRLLTGLSEAPLELNSVDQFLAAIHPEDRERALGMLKLVREQHARVDLELRLRLPGRNLLVRMVGERGGQTEDHDRVLGALQDLTDRRRTEALVDYLSLHDNLTELANRRLFLSQVQEALGARPAKSSDLIGVLWIDLVRFHRQNDVLGNSAGDMLLRLFAGRLSQLVPDSGAAARVGGDEFAALLHAQDRQEAINSAEVLLGNLSTAYGIDEREALLRCSAGLALAPEHGSDAQSLLTRAQEAQRTARAQKRQLALPSRDTAYTRGVNQTLDLERDLHLAIEREEFFLVYQPQMNLGSGQIVGCEALLRWQHPEQGLIPPLKFIPMLEDLGLIDRMGDWVLREALRQCASWQDTGLPLRVGINLSPRQFLDPELCNRLDHLLRDSGAPPGLVELEITESLTMQNPREAIEMMRRFRALGVKLALDDFGIGYSSLEYLLRFPIDTIKIDRAFVTNITRALEDRAIVRAVTALGQTLKHKIIAEGIETQRQCDFLEALGVDEIQGYLIGRPMSPDALSSLVEDFHRPGVEDETSATVSPSAGLSADSITDLDLEKELGLIPATATPAATQASDALASATPDSSPPTKPTHHD</sequence>
<reference evidence="6 7" key="1">
    <citation type="journal article" date="2023" name="Microorganisms">
        <title>Thiorhodovibrio frisius and Trv. litoralis spp. nov., Two Novel Members from a Clade of Fastidious Purple Sulfur Bacteria That Exhibit Unique Red-Shifted Light-Harvesting Capabilities.</title>
        <authorList>
            <person name="Methner A."/>
            <person name="Kuzyk S.B."/>
            <person name="Petersen J."/>
            <person name="Bauer S."/>
            <person name="Brinkmann H."/>
            <person name="Sichau K."/>
            <person name="Wanner G."/>
            <person name="Wolf J."/>
            <person name="Neumann-Schaal M."/>
            <person name="Henke P."/>
            <person name="Tank M."/>
            <person name="Sproer C."/>
            <person name="Bunk B."/>
            <person name="Overmann J."/>
        </authorList>
    </citation>
    <scope>NUCLEOTIDE SEQUENCE [LARGE SCALE GENOMIC DNA]</scope>
    <source>
        <strain evidence="6 7">DSM 6702</strain>
    </source>
</reference>
<dbReference type="PANTHER" id="PTHR44757">
    <property type="entry name" value="DIGUANYLATE CYCLASE DGCP"/>
    <property type="match status" value="1"/>
</dbReference>
<dbReference type="SMART" id="SM00267">
    <property type="entry name" value="GGDEF"/>
    <property type="match status" value="1"/>
</dbReference>
<dbReference type="PROSITE" id="PS50883">
    <property type="entry name" value="EAL"/>
    <property type="match status" value="1"/>
</dbReference>
<evidence type="ECO:0000259" key="4">
    <source>
        <dbReference type="PROSITE" id="PS50883"/>
    </source>
</evidence>
<feature type="compositionally biased region" description="Low complexity" evidence="2">
    <location>
        <begin position="737"/>
        <end position="754"/>
    </location>
</feature>
<dbReference type="PROSITE" id="PS50887">
    <property type="entry name" value="GGDEF"/>
    <property type="match status" value="1"/>
</dbReference>
<protein>
    <submittedName>
        <fullName evidence="6">Cyclic di-GMP phosphodiesterase Gmr</fullName>
        <ecNumber evidence="6">3.1.4.52</ecNumber>
    </submittedName>
</protein>
<keyword evidence="1" id="KW-0597">Phosphoprotein</keyword>
<dbReference type="SMART" id="SM00448">
    <property type="entry name" value="REC"/>
    <property type="match status" value="1"/>
</dbReference>